<evidence type="ECO:0000313" key="2">
    <source>
        <dbReference type="Proteomes" id="UP000502508"/>
    </source>
</evidence>
<keyword evidence="2" id="KW-1185">Reference proteome</keyword>
<dbReference type="RefSeq" id="WP_173036355.1">
    <property type="nucleotide sequence ID" value="NZ_AP022870.1"/>
</dbReference>
<accession>A0A6F8XR43</accession>
<dbReference type="AlphaFoldDB" id="A0A6F8XR43"/>
<dbReference type="Proteomes" id="UP000502508">
    <property type="component" value="Chromosome"/>
</dbReference>
<evidence type="ECO:0000313" key="1">
    <source>
        <dbReference type="EMBL" id="BCB76259.1"/>
    </source>
</evidence>
<dbReference type="KEGG" id="pfla:Pflav_026690"/>
<protein>
    <recommendedName>
        <fullName evidence="3">YbaB/EbfC DNA-binding family protein</fullName>
    </recommendedName>
</protein>
<name>A0A6F8XR43_9ACTN</name>
<sequence length="208" mass="21584">MLDPALFERLPRDPVEATDASGTVRVTVDADGLPESIAVEPGWLRAIGSEGLAAAVTEAAAVAVRQGMTVLADAVAAQRPPPFEPLDEPGLPEVPATSRSLSTVIRDLHRTMDEAPIAFRPEPQVGAAGYGALTITVTAEGRLSCVADPYWVSEQDTDELVSALNTALASARAGLPPVTEPAPDLGARLNDLVAEMRAAMGGAPDPYP</sequence>
<dbReference type="InterPro" id="IPR036894">
    <property type="entry name" value="YbaB-like_sf"/>
</dbReference>
<dbReference type="Gene3D" id="3.30.1310.10">
    <property type="entry name" value="Nucleoid-associated protein YbaB-like domain"/>
    <property type="match status" value="1"/>
</dbReference>
<evidence type="ECO:0008006" key="3">
    <source>
        <dbReference type="Google" id="ProtNLM"/>
    </source>
</evidence>
<organism evidence="1 2">
    <name type="scientific">Phytohabitans flavus</name>
    <dbReference type="NCBI Taxonomy" id="1076124"/>
    <lineage>
        <taxon>Bacteria</taxon>
        <taxon>Bacillati</taxon>
        <taxon>Actinomycetota</taxon>
        <taxon>Actinomycetes</taxon>
        <taxon>Micromonosporales</taxon>
        <taxon>Micromonosporaceae</taxon>
    </lineage>
</organism>
<proteinExistence type="predicted"/>
<reference evidence="1 2" key="1">
    <citation type="submission" date="2020-03" db="EMBL/GenBank/DDBJ databases">
        <title>Whole genome shotgun sequence of Phytohabitans flavus NBRC 107702.</title>
        <authorList>
            <person name="Komaki H."/>
            <person name="Tamura T."/>
        </authorList>
    </citation>
    <scope>NUCLEOTIDE SEQUENCE [LARGE SCALE GENOMIC DNA]</scope>
    <source>
        <strain evidence="1 2">NBRC 107702</strain>
    </source>
</reference>
<gene>
    <name evidence="1" type="ORF">Pflav_026690</name>
</gene>
<reference evidence="1 2" key="2">
    <citation type="submission" date="2020-03" db="EMBL/GenBank/DDBJ databases">
        <authorList>
            <person name="Ichikawa N."/>
            <person name="Kimura A."/>
            <person name="Kitahashi Y."/>
            <person name="Uohara A."/>
        </authorList>
    </citation>
    <scope>NUCLEOTIDE SEQUENCE [LARGE SCALE GENOMIC DNA]</scope>
    <source>
        <strain evidence="1 2">NBRC 107702</strain>
    </source>
</reference>
<dbReference type="EMBL" id="AP022870">
    <property type="protein sequence ID" value="BCB76259.1"/>
    <property type="molecule type" value="Genomic_DNA"/>
</dbReference>